<protein>
    <recommendedName>
        <fullName evidence="2">Phage protein</fullName>
    </recommendedName>
</protein>
<dbReference type="InterPro" id="IPR055758">
    <property type="entry name" value="DUF7334"/>
</dbReference>
<name>A0AB39C2R7_9CAUD</name>
<proteinExistence type="predicted"/>
<sequence>MHSKAQVWQAAKDCGLDEFITAVSKAFPGAIDGVAISAKGCGVLATDERMLRRLVRVKPGVTLTKQQVKEIRAKTGVTMRYKGDKEER</sequence>
<reference evidence="1" key="1">
    <citation type="submission" date="2024-06" db="EMBL/GenBank/DDBJ databases">
        <title>This phage originates from the Bacteriophage catalogue of the Bacteriophage Competence Centre, Department of Microbiology und Biotechnology, Max Rubner-Institut, Kiel, Germany.</title>
        <authorList>
            <person name="Sprotte S."/>
            <person name="Brinks E."/>
            <person name="Hille F."/>
        </authorList>
    </citation>
    <scope>NUCLEOTIDE SEQUENCE</scope>
</reference>
<organism evidence="1">
    <name type="scientific">Klebsiella phage PMBT64</name>
    <dbReference type="NCBI Taxonomy" id="3229740"/>
    <lineage>
        <taxon>Viruses</taxon>
        <taxon>Duplodnaviria</taxon>
        <taxon>Heunggongvirae</taxon>
        <taxon>Uroviricota</taxon>
        <taxon>Caudoviricetes</taxon>
    </lineage>
</organism>
<accession>A0AB39C2R7</accession>
<evidence type="ECO:0000313" key="1">
    <source>
        <dbReference type="EMBL" id="XDJ01065.1"/>
    </source>
</evidence>
<dbReference type="Pfam" id="PF24022">
    <property type="entry name" value="DUF7334"/>
    <property type="match status" value="1"/>
</dbReference>
<evidence type="ECO:0008006" key="2">
    <source>
        <dbReference type="Google" id="ProtNLM"/>
    </source>
</evidence>
<dbReference type="EMBL" id="PP926510">
    <property type="protein sequence ID" value="XDJ01065.1"/>
    <property type="molecule type" value="Genomic_DNA"/>
</dbReference>